<dbReference type="Gene3D" id="1.25.40.20">
    <property type="entry name" value="Ankyrin repeat-containing domain"/>
    <property type="match status" value="1"/>
</dbReference>
<keyword evidence="2" id="KW-0611">Plant defense</keyword>
<dbReference type="SMART" id="SM00225">
    <property type="entry name" value="BTB"/>
    <property type="match status" value="1"/>
</dbReference>
<reference evidence="6" key="1">
    <citation type="submission" date="2024-02" db="EMBL/GenBank/DDBJ databases">
        <authorList>
            <consortium name="ELIXIR-Norway"/>
            <consortium name="Elixir Norway"/>
        </authorList>
    </citation>
    <scope>NUCLEOTIDE SEQUENCE</scope>
</reference>
<gene>
    <name evidence="6" type="ORF">CSSPTR1EN2_LOCUS12779</name>
</gene>
<feature type="repeat" description="ANK" evidence="4">
    <location>
        <begin position="343"/>
        <end position="375"/>
    </location>
</feature>
<dbReference type="InterPro" id="IPR011333">
    <property type="entry name" value="SKP1/BTB/POZ_sf"/>
</dbReference>
<dbReference type="PROSITE" id="PS50297">
    <property type="entry name" value="ANK_REP_REGION"/>
    <property type="match status" value="1"/>
</dbReference>
<dbReference type="Proteomes" id="UP001497512">
    <property type="component" value="Chromosome 2"/>
</dbReference>
<evidence type="ECO:0000256" key="2">
    <source>
        <dbReference type="ARBA" id="ARBA00022821"/>
    </source>
</evidence>
<evidence type="ECO:0000313" key="6">
    <source>
        <dbReference type="EMBL" id="CAK9215533.1"/>
    </source>
</evidence>
<dbReference type="PANTHER" id="PTHR46475:SF1">
    <property type="entry name" value="REGULATORY PROTEIN NPR2"/>
    <property type="match status" value="1"/>
</dbReference>
<dbReference type="PANTHER" id="PTHR46475">
    <property type="entry name" value="REGULATORY PROTEIN NPR3"/>
    <property type="match status" value="1"/>
</dbReference>
<dbReference type="PROSITE" id="PS50088">
    <property type="entry name" value="ANK_REPEAT"/>
    <property type="match status" value="1"/>
</dbReference>
<sequence length="608" mass="67697">MECFMASPPSPVSQNSIVISGVSINSSVCSSCNGGSTGAAAAAGVEKLVSDIESLLYRPADETFSDVIIHVDGKRVAAHRCILAVRCPYFRRLFAAAAENKNKNKEEKREEDATKALEVKLETLMKNNDKGEKVGYEAFMAVMGYVYGSGGMNPVVCSSSVSCLDPSCPHITCRPAIEFVLEILRASSILEISELKAAAQQHLMNMVHNAQVDDVLLILAVADAHGALHLHSMCLQVIAHSELSILTLEKQLSKSAMEEVVDLRRRLGVPELDMDSPQAKQCKRIYRALDLDDVELVQMLLKEERTTLNCTYGLHYAAMYCDPKIMVDLLKLEIADTNMRNERGFTVLHVAALRREPQMIGALLARGANLQDVTPDGRTALQICRRLGKKTEAHDVDDEYQKDHLCIGILEQAEQAERNTWTFSKPTADVFSVPLWQEKELQESLSYLENRVALGRLLFPQQMKILLSISDLDSTPQFTGVDNGSSVTSTRVKSGRRQLKQVVDSRETLGMIQAVEWAHRIFPNCARVVDTYVTDEEVLDLSEKESSEEQIRKKRRFAELNFMLAEAFIKDMTEIDNQKMSRKVSKSLLSSSLTSSTMNENGCTIDEH</sequence>
<dbReference type="InterPro" id="IPR002110">
    <property type="entry name" value="Ankyrin_rpt"/>
</dbReference>
<keyword evidence="4" id="KW-0040">ANK repeat</keyword>
<dbReference type="InterPro" id="IPR044292">
    <property type="entry name" value="NPR"/>
</dbReference>
<name>A0ABP0U9R6_9BRYO</name>
<feature type="domain" description="BTB" evidence="5">
    <location>
        <begin position="65"/>
        <end position="147"/>
    </location>
</feature>
<dbReference type="SUPFAM" id="SSF48403">
    <property type="entry name" value="Ankyrin repeat"/>
    <property type="match status" value="1"/>
</dbReference>
<dbReference type="SUPFAM" id="SSF54695">
    <property type="entry name" value="POZ domain"/>
    <property type="match status" value="1"/>
</dbReference>
<dbReference type="SMART" id="SM00248">
    <property type="entry name" value="ANK"/>
    <property type="match status" value="2"/>
</dbReference>
<evidence type="ECO:0000259" key="5">
    <source>
        <dbReference type="PROSITE" id="PS50097"/>
    </source>
</evidence>
<protein>
    <recommendedName>
        <fullName evidence="5">BTB domain-containing protein</fullName>
    </recommendedName>
</protein>
<evidence type="ECO:0000256" key="3">
    <source>
        <dbReference type="ARBA" id="ARBA00044947"/>
    </source>
</evidence>
<comment type="pathway">
    <text evidence="1">Protein modification; protein ubiquitination.</text>
</comment>
<accession>A0ABP0U9R6</accession>
<dbReference type="Pfam" id="PF12313">
    <property type="entry name" value="NPR1_like_C"/>
    <property type="match status" value="1"/>
</dbReference>
<dbReference type="Gene3D" id="3.30.710.10">
    <property type="entry name" value="Potassium Channel Kv1.1, Chain A"/>
    <property type="match status" value="1"/>
</dbReference>
<proteinExistence type="inferred from homology"/>
<dbReference type="InterPro" id="IPR036770">
    <property type="entry name" value="Ankyrin_rpt-contain_sf"/>
</dbReference>
<dbReference type="InterPro" id="IPR021094">
    <property type="entry name" value="NPR1/NIM1-like_C"/>
</dbReference>
<dbReference type="Pfam" id="PF00651">
    <property type="entry name" value="BTB"/>
    <property type="match status" value="1"/>
</dbReference>
<dbReference type="EMBL" id="OZ019894">
    <property type="protein sequence ID" value="CAK9215533.1"/>
    <property type="molecule type" value="Genomic_DNA"/>
</dbReference>
<organism evidence="6 7">
    <name type="scientific">Sphagnum troendelagicum</name>
    <dbReference type="NCBI Taxonomy" id="128251"/>
    <lineage>
        <taxon>Eukaryota</taxon>
        <taxon>Viridiplantae</taxon>
        <taxon>Streptophyta</taxon>
        <taxon>Embryophyta</taxon>
        <taxon>Bryophyta</taxon>
        <taxon>Sphagnophytina</taxon>
        <taxon>Sphagnopsida</taxon>
        <taxon>Sphagnales</taxon>
        <taxon>Sphagnaceae</taxon>
        <taxon>Sphagnum</taxon>
    </lineage>
</organism>
<evidence type="ECO:0000313" key="7">
    <source>
        <dbReference type="Proteomes" id="UP001497512"/>
    </source>
</evidence>
<dbReference type="PROSITE" id="PS50097">
    <property type="entry name" value="BTB"/>
    <property type="match status" value="1"/>
</dbReference>
<keyword evidence="7" id="KW-1185">Reference proteome</keyword>
<evidence type="ECO:0000256" key="1">
    <source>
        <dbReference type="ARBA" id="ARBA00004906"/>
    </source>
</evidence>
<comment type="similarity">
    <text evidence="3">Belongs to the plant 'ANKYRIN-BTB/POZ' family. 'NPR1-like' subfamily.</text>
</comment>
<dbReference type="Pfam" id="PF12796">
    <property type="entry name" value="Ank_2"/>
    <property type="match status" value="1"/>
</dbReference>
<dbReference type="InterPro" id="IPR000210">
    <property type="entry name" value="BTB/POZ_dom"/>
</dbReference>
<evidence type="ECO:0000256" key="4">
    <source>
        <dbReference type="PROSITE-ProRule" id="PRU00023"/>
    </source>
</evidence>